<evidence type="ECO:0000313" key="2">
    <source>
        <dbReference type="Proteomes" id="UP001430700"/>
    </source>
</evidence>
<proteinExistence type="predicted"/>
<sequence length="104" mass="12311">MDFFNGMTNNAFTKYFLEELYSKTKFVQHDDSDEFFDPEQEYGKHIQETQAKLNALIRHSINQSGNAAGEEEETKLFNEKRTELFKTLLPEIDNYIDKIEVDYN</sequence>
<comment type="caution">
    <text evidence="1">The sequence shown here is derived from an EMBL/GenBank/DDBJ whole genome shotgun (WGS) entry which is preliminary data.</text>
</comment>
<dbReference type="EMBL" id="JAJJMN010000001">
    <property type="protein sequence ID" value="MCC9016942.1"/>
    <property type="molecule type" value="Genomic_DNA"/>
</dbReference>
<dbReference type="RefSeq" id="WP_229998736.1">
    <property type="nucleotide sequence ID" value="NZ_JAJJMN010000001.1"/>
</dbReference>
<organism evidence="1 2">
    <name type="scientific">Flavobacterium lipolyticum</name>
    <dbReference type="NCBI Taxonomy" id="2893754"/>
    <lineage>
        <taxon>Bacteria</taxon>
        <taxon>Pseudomonadati</taxon>
        <taxon>Bacteroidota</taxon>
        <taxon>Flavobacteriia</taxon>
        <taxon>Flavobacteriales</taxon>
        <taxon>Flavobacteriaceae</taxon>
        <taxon>Flavobacterium</taxon>
    </lineage>
</organism>
<accession>A0ABS8LWJ3</accession>
<protein>
    <submittedName>
        <fullName evidence="1">Uncharacterized protein</fullName>
    </submittedName>
</protein>
<gene>
    <name evidence="1" type="ORF">LNQ34_04060</name>
</gene>
<dbReference type="Proteomes" id="UP001430700">
    <property type="component" value="Unassembled WGS sequence"/>
</dbReference>
<keyword evidence="2" id="KW-1185">Reference proteome</keyword>
<name>A0ABS8LWJ3_9FLAO</name>
<reference evidence="1" key="1">
    <citation type="submission" date="2021-11" db="EMBL/GenBank/DDBJ databases">
        <title>Description of novel Flavobacterium species.</title>
        <authorList>
            <person name="Saticioglu I.B."/>
            <person name="Ay H."/>
            <person name="Altun S."/>
            <person name="Duman M."/>
        </authorList>
    </citation>
    <scope>NUCLEOTIDE SEQUENCE</scope>
    <source>
        <strain evidence="1">F-126</strain>
    </source>
</reference>
<evidence type="ECO:0000313" key="1">
    <source>
        <dbReference type="EMBL" id="MCC9016942.1"/>
    </source>
</evidence>